<dbReference type="AlphaFoldDB" id="A0A4R6SM75"/>
<keyword evidence="2" id="KW-1185">Reference proteome</keyword>
<dbReference type="Proteomes" id="UP000295444">
    <property type="component" value="Unassembled WGS sequence"/>
</dbReference>
<reference evidence="1 2" key="1">
    <citation type="submission" date="2019-03" db="EMBL/GenBank/DDBJ databases">
        <title>Genomic Encyclopedia of Type Strains, Phase IV (KMG-IV): sequencing the most valuable type-strain genomes for metagenomic binning, comparative biology and taxonomic classification.</title>
        <authorList>
            <person name="Goeker M."/>
        </authorList>
    </citation>
    <scope>NUCLEOTIDE SEQUENCE [LARGE SCALE GENOMIC DNA]</scope>
    <source>
        <strain evidence="1 2">DSM 45361</strain>
    </source>
</reference>
<comment type="caution">
    <text evidence="1">The sequence shown here is derived from an EMBL/GenBank/DDBJ whole genome shotgun (WGS) entry which is preliminary data.</text>
</comment>
<organism evidence="1 2">
    <name type="scientific">Labedaea rhizosphaerae</name>
    <dbReference type="NCBI Taxonomy" id="598644"/>
    <lineage>
        <taxon>Bacteria</taxon>
        <taxon>Bacillati</taxon>
        <taxon>Actinomycetota</taxon>
        <taxon>Actinomycetes</taxon>
        <taxon>Pseudonocardiales</taxon>
        <taxon>Pseudonocardiaceae</taxon>
        <taxon>Labedaea</taxon>
    </lineage>
</organism>
<name>A0A4R6SM75_LABRH</name>
<gene>
    <name evidence="1" type="ORF">EV186_101945</name>
</gene>
<proteinExistence type="predicted"/>
<accession>A0A4R6SM75</accession>
<dbReference type="OrthoDB" id="3697269at2"/>
<protein>
    <submittedName>
        <fullName evidence="1">Uncharacterized protein</fullName>
    </submittedName>
</protein>
<dbReference type="RefSeq" id="WP_133847808.1">
    <property type="nucleotide sequence ID" value="NZ_SNXZ01000001.1"/>
</dbReference>
<evidence type="ECO:0000313" key="2">
    <source>
        <dbReference type="Proteomes" id="UP000295444"/>
    </source>
</evidence>
<dbReference type="EMBL" id="SNXZ01000001">
    <property type="protein sequence ID" value="TDQ04981.1"/>
    <property type="molecule type" value="Genomic_DNA"/>
</dbReference>
<sequence>MTTPALVLHLTGNTEPVIFALSEGGAKALAGRVDKLMGSGAVEKLELADGTTAVVNFGHVVTAHVEDLPPHTKVYGTKARAAGLGHH</sequence>
<evidence type="ECO:0000313" key="1">
    <source>
        <dbReference type="EMBL" id="TDQ04981.1"/>
    </source>
</evidence>